<comment type="caution">
    <text evidence="5">The sequence shown here is derived from an EMBL/GenBank/DDBJ whole genome shotgun (WGS) entry which is preliminary data.</text>
</comment>
<keyword evidence="2" id="KW-0813">Transport</keyword>
<dbReference type="InterPro" id="IPR039426">
    <property type="entry name" value="TonB-dep_rcpt-like"/>
</dbReference>
<feature type="signal peptide" evidence="3">
    <location>
        <begin position="1"/>
        <end position="21"/>
    </location>
</feature>
<reference evidence="6" key="1">
    <citation type="journal article" date="2019" name="Int. J. Syst. Evol. Microbiol.">
        <title>The Global Catalogue of Microorganisms (GCM) 10K type strain sequencing project: providing services to taxonomists for standard genome sequencing and annotation.</title>
        <authorList>
            <consortium name="The Broad Institute Genomics Platform"/>
            <consortium name="The Broad Institute Genome Sequencing Center for Infectious Disease"/>
            <person name="Wu L."/>
            <person name="Ma J."/>
        </authorList>
    </citation>
    <scope>NUCLEOTIDE SEQUENCE [LARGE SCALE GENOMIC DNA]</scope>
    <source>
        <strain evidence="6">KCTC 22814</strain>
    </source>
</reference>
<dbReference type="PROSITE" id="PS52016">
    <property type="entry name" value="TONB_DEPENDENT_REC_3"/>
    <property type="match status" value="1"/>
</dbReference>
<keyword evidence="1 3" id="KW-0732">Signal</keyword>
<evidence type="ECO:0000259" key="4">
    <source>
        <dbReference type="Pfam" id="PF07715"/>
    </source>
</evidence>
<feature type="domain" description="TonB-dependent receptor plug" evidence="4">
    <location>
        <begin position="693"/>
        <end position="781"/>
    </location>
</feature>
<dbReference type="Pfam" id="PF07715">
    <property type="entry name" value="Plug"/>
    <property type="match status" value="1"/>
</dbReference>
<keyword evidence="2" id="KW-1134">Transmembrane beta strand</keyword>
<protein>
    <submittedName>
        <fullName evidence="5">TonB-dependent receptor plug domain-containing protein</fullName>
    </submittedName>
</protein>
<evidence type="ECO:0000256" key="3">
    <source>
        <dbReference type="SAM" id="SignalP"/>
    </source>
</evidence>
<evidence type="ECO:0000313" key="6">
    <source>
        <dbReference type="Proteomes" id="UP001597525"/>
    </source>
</evidence>
<keyword evidence="2" id="KW-0812">Transmembrane</keyword>
<comment type="similarity">
    <text evidence="2">Belongs to the TonB-dependent receptor family.</text>
</comment>
<keyword evidence="5" id="KW-0675">Receptor</keyword>
<keyword evidence="2" id="KW-0472">Membrane</keyword>
<sequence>MIWKTLPLLALFMLIFNGSRAQDIQGLLTKINAYHDSRPIEKIHLHLDKTTYTAGETIWFKAYEVVGVENLLSNLSKIIYVDLIDPKDRTISALKIPLTSGLGVGDISLVDTLIEGTYRLRAYSNWMRNDSSSYFFNQNIEISNGRLDNVLTKSGLQGENYSIVLQDLNQKPLADATVRYQISLGDKSLKRGRVNSDAEGKIQIPFREEYGNAKLAINFDNKEQAPIQKIFKLPPAQQQGNSVQFFPEGGNLLVGTINKLAVKALRPNGLGIAATTYVITSTGDTAAIVKTNALGMGASPLFVNANESLRALTLFDDGTQTESELPEIKKSGLNIQVNNGNKAKLFAQINLSSDKQDNSDIYFMLQHNGRVYYVSKQAASKNELIFSVAKAELPAGILTISILNSRFEPLIERPVFIAKEEESLPLSTTLSSNSAKPRTQVSVALQAGNAADTTRYAALSAAVVNISKAKFDSANAGNILSNLFLAADIKGHIENPSFYFTDESRLADLDNLLLTQAWRKLDWTANLDGSSGPAFPAEQSISISGQARKLGRKAPASGAKITLVSTQNFMAFIDTLATEEGNFVFDELAFADSAKFLITAKDEKGKNNIDIILTPNTIPTIGLNKNEPTVKNDVNSLLLDELLQSKKYFAGLESQGLMEKSIAIEEVVVTATRPRHKASESSANLNGPGNADQVISAEELETCPTLDMCLNGRLMGVIFQNGVPYNTRSMAGGGGAMQIVLDGMYIEGDQLSMISPMDVQSVEVLRNINYTAIYGSYGANGLIIITTKTGKDAFRNYTPKGIITLQPKGYHLNKTFYKPVYEAGSETALNQDLRTTIHWEPNIIADKEGKATFDFYIADEAGQYLITIEGIDFAGRMVHKILRLEVNP</sequence>
<feature type="chain" id="PRO_5045104914" evidence="3">
    <location>
        <begin position="22"/>
        <end position="888"/>
    </location>
</feature>
<name>A0ABW6BM48_9SPHI</name>
<gene>
    <name evidence="5" type="ORF">ACFS7Y_18270</name>
</gene>
<proteinExistence type="inferred from homology"/>
<dbReference type="EMBL" id="JBHUPB010000012">
    <property type="protein sequence ID" value="MFD2969346.1"/>
    <property type="molecule type" value="Genomic_DNA"/>
</dbReference>
<keyword evidence="6" id="KW-1185">Reference proteome</keyword>
<keyword evidence="2" id="KW-0998">Cell outer membrane</keyword>
<evidence type="ECO:0000256" key="1">
    <source>
        <dbReference type="ARBA" id="ARBA00022729"/>
    </source>
</evidence>
<organism evidence="5 6">
    <name type="scientific">Sphingobacterium bambusae</name>
    <dbReference type="NCBI Taxonomy" id="662858"/>
    <lineage>
        <taxon>Bacteria</taxon>
        <taxon>Pseudomonadati</taxon>
        <taxon>Bacteroidota</taxon>
        <taxon>Sphingobacteriia</taxon>
        <taxon>Sphingobacteriales</taxon>
        <taxon>Sphingobacteriaceae</taxon>
        <taxon>Sphingobacterium</taxon>
    </lineage>
</organism>
<dbReference type="Gene3D" id="2.170.130.10">
    <property type="entry name" value="TonB-dependent receptor, plug domain"/>
    <property type="match status" value="1"/>
</dbReference>
<dbReference type="Proteomes" id="UP001597525">
    <property type="component" value="Unassembled WGS sequence"/>
</dbReference>
<accession>A0ABW6BM48</accession>
<dbReference type="RefSeq" id="WP_320186555.1">
    <property type="nucleotide sequence ID" value="NZ_CP138332.1"/>
</dbReference>
<comment type="subcellular location">
    <subcellularLocation>
        <location evidence="2">Cell outer membrane</location>
        <topology evidence="2">Multi-pass membrane protein</topology>
    </subcellularLocation>
</comment>
<dbReference type="Gene3D" id="2.60.40.1930">
    <property type="match status" value="1"/>
</dbReference>
<evidence type="ECO:0000256" key="2">
    <source>
        <dbReference type="PROSITE-ProRule" id="PRU01360"/>
    </source>
</evidence>
<dbReference type="InterPro" id="IPR037066">
    <property type="entry name" value="Plug_dom_sf"/>
</dbReference>
<evidence type="ECO:0000313" key="5">
    <source>
        <dbReference type="EMBL" id="MFD2969346.1"/>
    </source>
</evidence>
<dbReference type="InterPro" id="IPR012910">
    <property type="entry name" value="Plug_dom"/>
</dbReference>
<dbReference type="PANTHER" id="PTHR30069:SF29">
    <property type="entry name" value="HEMOGLOBIN AND HEMOGLOBIN-HAPTOGLOBIN-BINDING PROTEIN 1-RELATED"/>
    <property type="match status" value="1"/>
</dbReference>
<dbReference type="SUPFAM" id="SSF56935">
    <property type="entry name" value="Porins"/>
    <property type="match status" value="1"/>
</dbReference>
<dbReference type="PANTHER" id="PTHR30069">
    <property type="entry name" value="TONB-DEPENDENT OUTER MEMBRANE RECEPTOR"/>
    <property type="match status" value="1"/>
</dbReference>